<dbReference type="GO" id="GO:0043565">
    <property type="term" value="F:sequence-specific DNA binding"/>
    <property type="evidence" value="ECO:0007669"/>
    <property type="project" value="InterPro"/>
</dbReference>
<dbReference type="PANTHER" id="PTHR43280:SF32">
    <property type="entry name" value="TRANSCRIPTIONAL REGULATORY PROTEIN"/>
    <property type="match status" value="1"/>
</dbReference>
<evidence type="ECO:0000313" key="6">
    <source>
        <dbReference type="Proteomes" id="UP000679691"/>
    </source>
</evidence>
<dbReference type="PRINTS" id="PR00032">
    <property type="entry name" value="HTHARAC"/>
</dbReference>
<evidence type="ECO:0000259" key="4">
    <source>
        <dbReference type="PROSITE" id="PS01124"/>
    </source>
</evidence>
<reference evidence="5" key="1">
    <citation type="submission" date="2021-03" db="EMBL/GenBank/DDBJ databases">
        <authorList>
            <person name="Lu T."/>
            <person name="Wang Q."/>
            <person name="Han X."/>
        </authorList>
    </citation>
    <scope>NUCLEOTIDE SEQUENCE</scope>
    <source>
        <strain evidence="5">WQ 2009</strain>
    </source>
</reference>
<dbReference type="PROSITE" id="PS01124">
    <property type="entry name" value="HTH_ARAC_FAMILY_2"/>
    <property type="match status" value="1"/>
</dbReference>
<feature type="domain" description="HTH araC/xylS-type" evidence="4">
    <location>
        <begin position="165"/>
        <end position="263"/>
    </location>
</feature>
<dbReference type="SUPFAM" id="SSF46689">
    <property type="entry name" value="Homeodomain-like"/>
    <property type="match status" value="1"/>
</dbReference>
<organism evidence="5 6">
    <name type="scientific">Rhinopithecimicrobium faecis</name>
    <dbReference type="NCBI Taxonomy" id="2820698"/>
    <lineage>
        <taxon>Bacteria</taxon>
        <taxon>Pseudomonadati</taxon>
        <taxon>Bacteroidota</taxon>
        <taxon>Sphingobacteriia</taxon>
        <taxon>Sphingobacteriales</taxon>
        <taxon>Sphingobacteriaceae</taxon>
        <taxon>Rhinopithecimicrobium</taxon>
    </lineage>
</organism>
<dbReference type="GO" id="GO:0003700">
    <property type="term" value="F:DNA-binding transcription factor activity"/>
    <property type="evidence" value="ECO:0007669"/>
    <property type="project" value="InterPro"/>
</dbReference>
<dbReference type="Pfam" id="PF12833">
    <property type="entry name" value="HTH_18"/>
    <property type="match status" value="1"/>
</dbReference>
<accession>A0A8T4H700</accession>
<keyword evidence="6" id="KW-1185">Reference proteome</keyword>
<evidence type="ECO:0000256" key="2">
    <source>
        <dbReference type="ARBA" id="ARBA00023125"/>
    </source>
</evidence>
<dbReference type="AlphaFoldDB" id="A0A8T4H700"/>
<name>A0A8T4H700_9SPHI</name>
<evidence type="ECO:0000256" key="3">
    <source>
        <dbReference type="ARBA" id="ARBA00023163"/>
    </source>
</evidence>
<dbReference type="RefSeq" id="WP_353546048.1">
    <property type="nucleotide sequence ID" value="NZ_JAGKSB010000003.1"/>
</dbReference>
<keyword evidence="3" id="KW-0804">Transcription</keyword>
<proteinExistence type="predicted"/>
<sequence>METEFYALRKVLIDQHQALQTIYSDRFEGLLIANEGKLVITVDAAAMELEAPFIYLVPKNEVLEFATVAGSTELSFLAFDRNIVPTYYFETAQFYKQRNMVDFRGSACFSNILSLLKMIEFESVNLNTAIIVPLIQSIYSIYSAERGKNTVVNDSTFDIDKRYISNFLLLLEKYYKEEKSLEFYAQEVGISLRHLLKLVKATFGVTIIQLIAERKMMEAKRLLIQSPWNISEIGFALGYKEKSHFSKAFKKVVGYSPMAYKKLIKNIKPVE</sequence>
<dbReference type="InterPro" id="IPR009057">
    <property type="entry name" value="Homeodomain-like_sf"/>
</dbReference>
<dbReference type="InterPro" id="IPR018060">
    <property type="entry name" value="HTH_AraC"/>
</dbReference>
<dbReference type="Gene3D" id="1.10.10.60">
    <property type="entry name" value="Homeodomain-like"/>
    <property type="match status" value="1"/>
</dbReference>
<dbReference type="InterPro" id="IPR018062">
    <property type="entry name" value="HTH_AraC-typ_CS"/>
</dbReference>
<dbReference type="EMBL" id="JAGKSB010000003">
    <property type="protein sequence ID" value="MBP3942564.1"/>
    <property type="molecule type" value="Genomic_DNA"/>
</dbReference>
<protein>
    <submittedName>
        <fullName evidence="5">Helix-turn-helix transcriptional regulator</fullName>
    </submittedName>
</protein>
<comment type="caution">
    <text evidence="5">The sequence shown here is derived from an EMBL/GenBank/DDBJ whole genome shotgun (WGS) entry which is preliminary data.</text>
</comment>
<dbReference type="Proteomes" id="UP000679691">
    <property type="component" value="Unassembled WGS sequence"/>
</dbReference>
<keyword evidence="1" id="KW-0805">Transcription regulation</keyword>
<keyword evidence="2" id="KW-0238">DNA-binding</keyword>
<evidence type="ECO:0000256" key="1">
    <source>
        <dbReference type="ARBA" id="ARBA00023015"/>
    </source>
</evidence>
<dbReference type="PROSITE" id="PS00041">
    <property type="entry name" value="HTH_ARAC_FAMILY_1"/>
    <property type="match status" value="1"/>
</dbReference>
<dbReference type="InterPro" id="IPR020449">
    <property type="entry name" value="Tscrpt_reg_AraC-type_HTH"/>
</dbReference>
<gene>
    <name evidence="5" type="ORF">J5U18_03125</name>
</gene>
<dbReference type="PANTHER" id="PTHR43280">
    <property type="entry name" value="ARAC-FAMILY TRANSCRIPTIONAL REGULATOR"/>
    <property type="match status" value="1"/>
</dbReference>
<evidence type="ECO:0000313" key="5">
    <source>
        <dbReference type="EMBL" id="MBP3942564.1"/>
    </source>
</evidence>
<dbReference type="SMART" id="SM00342">
    <property type="entry name" value="HTH_ARAC"/>
    <property type="match status" value="1"/>
</dbReference>